<dbReference type="Proteomes" id="UP001318040">
    <property type="component" value="Chromosome 26"/>
</dbReference>
<dbReference type="RefSeq" id="XP_032816862.1">
    <property type="nucleotide sequence ID" value="XM_032960971.1"/>
</dbReference>
<organism evidence="2 3">
    <name type="scientific">Petromyzon marinus</name>
    <name type="common">Sea lamprey</name>
    <dbReference type="NCBI Taxonomy" id="7757"/>
    <lineage>
        <taxon>Eukaryota</taxon>
        <taxon>Metazoa</taxon>
        <taxon>Chordata</taxon>
        <taxon>Craniata</taxon>
        <taxon>Vertebrata</taxon>
        <taxon>Cyclostomata</taxon>
        <taxon>Hyperoartia</taxon>
        <taxon>Petromyzontiformes</taxon>
        <taxon>Petromyzontidae</taxon>
        <taxon>Petromyzon</taxon>
    </lineage>
</organism>
<dbReference type="KEGG" id="pmrn:116946108"/>
<dbReference type="AlphaFoldDB" id="A0AAJ7X0K3"/>
<proteinExistence type="predicted"/>
<feature type="compositionally biased region" description="Low complexity" evidence="1">
    <location>
        <begin position="37"/>
        <end position="53"/>
    </location>
</feature>
<evidence type="ECO:0000313" key="3">
    <source>
        <dbReference type="RefSeq" id="XP_032816860.1"/>
    </source>
</evidence>
<gene>
    <name evidence="3 4" type="primary">LOC116946108</name>
</gene>
<accession>A0AAJ7X0K3</accession>
<evidence type="ECO:0000313" key="4">
    <source>
        <dbReference type="RefSeq" id="XP_032816862.1"/>
    </source>
</evidence>
<keyword evidence="2" id="KW-1185">Reference proteome</keyword>
<sequence>MTLRVFSIQCGGRVESRDSQRARPGGGIPSRGDVTSRSRAVTSLRSSSSSSSSIVPLQSTRTAARKHLPHIELCAGQPLDSLWTTALWTASGQPLDDSSLDSLWTTALWTAFPPSRARIPQPAVRPRRQPLRAWNGAPAPRIADCSLPEDLEEMDFQRNLKQQKTMEVMNDDRRRFVRSAGKFIMVVYTYGRQEVQKGRLNKQDFRSYLNEIVHCIFFLGQLQQPSVDPERMFPNQRALSAMRSLTAFTMFRSRTPKRMPGSVLLQMVEQIEGSHSKQEILKTLALLATNMLVNDAGGGGGEDDSDGGDDGSGGVAVLNVLRAPL</sequence>
<feature type="region of interest" description="Disordered" evidence="1">
    <location>
        <begin position="14"/>
        <end position="58"/>
    </location>
</feature>
<protein>
    <submittedName>
        <fullName evidence="3 4">Uncharacterized protein LOC116946108 isoform X1</fullName>
    </submittedName>
</protein>
<reference evidence="3 4" key="1">
    <citation type="submission" date="2025-04" db="UniProtKB">
        <authorList>
            <consortium name="RefSeq"/>
        </authorList>
    </citation>
    <scope>IDENTIFICATION</scope>
    <source>
        <tissue evidence="3 4">Sperm</tissue>
    </source>
</reference>
<evidence type="ECO:0000313" key="2">
    <source>
        <dbReference type="Proteomes" id="UP001318040"/>
    </source>
</evidence>
<name>A0AAJ7X0K3_PETMA</name>
<evidence type="ECO:0000256" key="1">
    <source>
        <dbReference type="SAM" id="MobiDB-lite"/>
    </source>
</evidence>
<dbReference type="RefSeq" id="XP_032816860.1">
    <property type="nucleotide sequence ID" value="XM_032960969.1"/>
</dbReference>